<comment type="caution">
    <text evidence="2">The sequence shown here is derived from an EMBL/GenBank/DDBJ whole genome shotgun (WGS) entry which is preliminary data.</text>
</comment>
<dbReference type="Proteomes" id="UP001059596">
    <property type="component" value="Unassembled WGS sequence"/>
</dbReference>
<evidence type="ECO:0000313" key="3">
    <source>
        <dbReference type="Proteomes" id="UP001059596"/>
    </source>
</evidence>
<dbReference type="AlphaFoldDB" id="A0A9P9YE30"/>
<feature type="compositionally biased region" description="Low complexity" evidence="1">
    <location>
        <begin position="32"/>
        <end position="44"/>
    </location>
</feature>
<dbReference type="EMBL" id="JAMKOV010000057">
    <property type="protein sequence ID" value="KAI8034829.1"/>
    <property type="molecule type" value="Genomic_DNA"/>
</dbReference>
<evidence type="ECO:0000313" key="2">
    <source>
        <dbReference type="EMBL" id="KAI8034829.1"/>
    </source>
</evidence>
<sequence length="90" mass="10282">MCCNPPRQQPHSPTIRVSPLSGTHSSRRNPNRRPQPNAPTAWTAARTTTMMWTAWWSSSKEEPPRREIRCTTCWVLPVKVTTVTAKANRK</sequence>
<name>A0A9P9YE30_9MUSC</name>
<gene>
    <name evidence="2" type="ORF">M5D96_012345</name>
</gene>
<protein>
    <submittedName>
        <fullName evidence="2">Uncharacterized protein</fullName>
    </submittedName>
</protein>
<organism evidence="2 3">
    <name type="scientific">Drosophila gunungcola</name>
    <name type="common">fruit fly</name>
    <dbReference type="NCBI Taxonomy" id="103775"/>
    <lineage>
        <taxon>Eukaryota</taxon>
        <taxon>Metazoa</taxon>
        <taxon>Ecdysozoa</taxon>
        <taxon>Arthropoda</taxon>
        <taxon>Hexapoda</taxon>
        <taxon>Insecta</taxon>
        <taxon>Pterygota</taxon>
        <taxon>Neoptera</taxon>
        <taxon>Endopterygota</taxon>
        <taxon>Diptera</taxon>
        <taxon>Brachycera</taxon>
        <taxon>Muscomorpha</taxon>
        <taxon>Ephydroidea</taxon>
        <taxon>Drosophilidae</taxon>
        <taxon>Drosophila</taxon>
        <taxon>Sophophora</taxon>
    </lineage>
</organism>
<evidence type="ECO:0000256" key="1">
    <source>
        <dbReference type="SAM" id="MobiDB-lite"/>
    </source>
</evidence>
<accession>A0A9P9YE30</accession>
<keyword evidence="3" id="KW-1185">Reference proteome</keyword>
<feature type="region of interest" description="Disordered" evidence="1">
    <location>
        <begin position="1"/>
        <end position="44"/>
    </location>
</feature>
<reference evidence="2" key="1">
    <citation type="journal article" date="2023" name="Genome Biol. Evol.">
        <title>Long-read-based Genome Assembly of Drosophila gunungcola Reveals Fewer Chemosensory Genes in Flower-breeding Species.</title>
        <authorList>
            <person name="Negi A."/>
            <person name="Liao B.Y."/>
            <person name="Yeh S.D."/>
        </authorList>
    </citation>
    <scope>NUCLEOTIDE SEQUENCE</scope>
    <source>
        <strain evidence="2">Sukarami</strain>
    </source>
</reference>
<proteinExistence type="predicted"/>